<sequence>MPNTKLNVLFKKIQKDDKKEVLEFHVQGDELPHSQELVQMAGSIVVLDVENSKAGKVNAEFKSIQRDSKKTTLKFNVKGDSEEKMIQLYTFAGRGVTLLMTPSQMSIEEFNEDQHEGVTYNVDKDGMAQVSPDQMSLDEVAEEDARENADQFESDEDSLE</sequence>
<reference evidence="2 3" key="1">
    <citation type="submission" date="2019-08" db="EMBL/GenBank/DDBJ databases">
        <title>Bacillus genomes from the desert of Cuatro Cienegas, Coahuila.</title>
        <authorList>
            <person name="Olmedo-Alvarez G."/>
        </authorList>
    </citation>
    <scope>NUCLEOTIDE SEQUENCE [LARGE SCALE GENOMIC DNA]</scope>
    <source>
        <strain evidence="2 3">CH37_1T</strain>
    </source>
</reference>
<accession>A0A5D4SUF0</accession>
<feature type="region of interest" description="Disordered" evidence="1">
    <location>
        <begin position="123"/>
        <end position="160"/>
    </location>
</feature>
<dbReference type="RefSeq" id="WP_148949053.1">
    <property type="nucleotide sequence ID" value="NZ_VTES01000001.1"/>
</dbReference>
<name>A0A5D4SUF0_9BACI</name>
<dbReference type="Proteomes" id="UP000323732">
    <property type="component" value="Unassembled WGS sequence"/>
</dbReference>
<dbReference type="AlphaFoldDB" id="A0A5D4SUF0"/>
<gene>
    <name evidence="2" type="ORF">FZD47_02370</name>
</gene>
<comment type="caution">
    <text evidence="2">The sequence shown here is derived from an EMBL/GenBank/DDBJ whole genome shotgun (WGS) entry which is preliminary data.</text>
</comment>
<evidence type="ECO:0000313" key="2">
    <source>
        <dbReference type="EMBL" id="TYS66351.1"/>
    </source>
</evidence>
<dbReference type="EMBL" id="VTES01000001">
    <property type="protein sequence ID" value="TYS66351.1"/>
    <property type="molecule type" value="Genomic_DNA"/>
</dbReference>
<protein>
    <submittedName>
        <fullName evidence="2">Uncharacterized protein</fullName>
    </submittedName>
</protein>
<evidence type="ECO:0000256" key="1">
    <source>
        <dbReference type="SAM" id="MobiDB-lite"/>
    </source>
</evidence>
<organism evidence="2 3">
    <name type="scientific">Bacillus infantis</name>
    <dbReference type="NCBI Taxonomy" id="324767"/>
    <lineage>
        <taxon>Bacteria</taxon>
        <taxon>Bacillati</taxon>
        <taxon>Bacillota</taxon>
        <taxon>Bacilli</taxon>
        <taxon>Bacillales</taxon>
        <taxon>Bacillaceae</taxon>
        <taxon>Bacillus</taxon>
    </lineage>
</organism>
<feature type="compositionally biased region" description="Acidic residues" evidence="1">
    <location>
        <begin position="139"/>
        <end position="160"/>
    </location>
</feature>
<proteinExistence type="predicted"/>
<evidence type="ECO:0000313" key="3">
    <source>
        <dbReference type="Proteomes" id="UP000323732"/>
    </source>
</evidence>